<protein>
    <submittedName>
        <fullName evidence="1">Putative DNA-binding protein (MmcQ/YjbR family)</fullName>
    </submittedName>
</protein>
<accession>A0A2N3V159</accession>
<dbReference type="InterPro" id="IPR058532">
    <property type="entry name" value="YjbR/MT2646/Rv2570-like"/>
</dbReference>
<dbReference type="PANTHER" id="PTHR35145">
    <property type="entry name" value="CYTOPLASMIC PROTEIN-RELATED"/>
    <property type="match status" value="1"/>
</dbReference>
<dbReference type="InterPro" id="IPR007351">
    <property type="entry name" value="YjbR"/>
</dbReference>
<name>A0A2N3V159_9BACT</name>
<dbReference type="InterPro" id="IPR038056">
    <property type="entry name" value="YjbR-like_sf"/>
</dbReference>
<dbReference type="PANTHER" id="PTHR35145:SF1">
    <property type="entry name" value="CYTOPLASMIC PROTEIN"/>
    <property type="match status" value="1"/>
</dbReference>
<keyword evidence="1" id="KW-0238">DNA-binding</keyword>
<dbReference type="AlphaFoldDB" id="A0A2N3V159"/>
<keyword evidence="2" id="KW-1185">Reference proteome</keyword>
<comment type="caution">
    <text evidence="1">The sequence shown here is derived from an EMBL/GenBank/DDBJ whole genome shotgun (WGS) entry which is preliminary data.</text>
</comment>
<dbReference type="Pfam" id="PF04237">
    <property type="entry name" value="YjbR"/>
    <property type="match status" value="1"/>
</dbReference>
<proteinExistence type="predicted"/>
<organism evidence="1 2">
    <name type="scientific">Pontibacter ramchanderi</name>
    <dbReference type="NCBI Taxonomy" id="1179743"/>
    <lineage>
        <taxon>Bacteria</taxon>
        <taxon>Pseudomonadati</taxon>
        <taxon>Bacteroidota</taxon>
        <taxon>Cytophagia</taxon>
        <taxon>Cytophagales</taxon>
        <taxon>Hymenobacteraceae</taxon>
        <taxon>Pontibacter</taxon>
    </lineage>
</organism>
<dbReference type="SUPFAM" id="SSF142906">
    <property type="entry name" value="YjbR-like"/>
    <property type="match status" value="1"/>
</dbReference>
<gene>
    <name evidence="1" type="ORF">BD749_0311</name>
</gene>
<dbReference type="Gene3D" id="3.90.1150.30">
    <property type="match status" value="1"/>
</dbReference>
<evidence type="ECO:0000313" key="2">
    <source>
        <dbReference type="Proteomes" id="UP000233782"/>
    </source>
</evidence>
<reference evidence="1 2" key="1">
    <citation type="submission" date="2017-12" db="EMBL/GenBank/DDBJ databases">
        <title>Genomic Encyclopedia of Type Strains, Phase III (KMG-III): the genomes of soil and plant-associated and newly described type strains.</title>
        <authorList>
            <person name="Whitman W."/>
        </authorList>
    </citation>
    <scope>NUCLEOTIDE SEQUENCE [LARGE SCALE GENOMIC DNA]</scope>
    <source>
        <strain evidence="1 2">LP43</strain>
    </source>
</reference>
<dbReference type="GO" id="GO:0003677">
    <property type="term" value="F:DNA binding"/>
    <property type="evidence" value="ECO:0007669"/>
    <property type="project" value="UniProtKB-KW"/>
</dbReference>
<sequence length="116" mass="13440">MNIEELRSFCLNLKGVTEDVKWGNDLCFLVGNKMFCVTSLDGEPSVSFKVTDAEFDVLSTSIGIVPAPYMARNKWIQVQSWERLSRLEWENYVKQSYELVKAKLTKKLQREIEESI</sequence>
<dbReference type="OrthoDB" id="9789813at2"/>
<evidence type="ECO:0000313" key="1">
    <source>
        <dbReference type="EMBL" id="PKV75369.1"/>
    </source>
</evidence>
<dbReference type="EMBL" id="PJMU01000001">
    <property type="protein sequence ID" value="PKV75369.1"/>
    <property type="molecule type" value="Genomic_DNA"/>
</dbReference>
<dbReference type="Proteomes" id="UP000233782">
    <property type="component" value="Unassembled WGS sequence"/>
</dbReference>
<dbReference type="RefSeq" id="WP_101442616.1">
    <property type="nucleotide sequence ID" value="NZ_PJMU01000001.1"/>
</dbReference>